<gene>
    <name evidence="1" type="ORF">UFOPK4061_00576</name>
</gene>
<organism evidence="1">
    <name type="scientific">freshwater metagenome</name>
    <dbReference type="NCBI Taxonomy" id="449393"/>
    <lineage>
        <taxon>unclassified sequences</taxon>
        <taxon>metagenomes</taxon>
        <taxon>ecological metagenomes</taxon>
    </lineage>
</organism>
<dbReference type="EMBL" id="CAFBPD010000084">
    <property type="protein sequence ID" value="CAB5005175.1"/>
    <property type="molecule type" value="Genomic_DNA"/>
</dbReference>
<sequence>MLHNNVWMRVEFTQSARRHKIGKARVRQVLANPVVVDRIVEVHDPRVRLLILGDDDTGRALEVIAVEEDEVFVVIHAMDLRQKFRALYEEGKRP</sequence>
<name>A0A6J7PL58_9ZZZZ</name>
<reference evidence="1" key="1">
    <citation type="submission" date="2020-05" db="EMBL/GenBank/DDBJ databases">
        <authorList>
            <person name="Chiriac C."/>
            <person name="Salcher M."/>
            <person name="Ghai R."/>
            <person name="Kavagutti S V."/>
        </authorList>
    </citation>
    <scope>NUCLEOTIDE SEQUENCE</scope>
</reference>
<accession>A0A6J7PL58</accession>
<protein>
    <submittedName>
        <fullName evidence="1">Unannotated protein</fullName>
    </submittedName>
</protein>
<dbReference type="AlphaFoldDB" id="A0A6J7PL58"/>
<evidence type="ECO:0000313" key="1">
    <source>
        <dbReference type="EMBL" id="CAB5005175.1"/>
    </source>
</evidence>
<proteinExistence type="predicted"/>